<dbReference type="InterPro" id="IPR015915">
    <property type="entry name" value="Kelch-typ_b-propeller"/>
</dbReference>
<protein>
    <recommendedName>
        <fullName evidence="2">tRNA(Phe) 7-[(3-amino-3-carboxypropyl)-4-demethylwyosine(37)-N(4)]-methyltransferase</fullName>
        <ecNumber evidence="2">2.1.1.282</ecNumber>
    </recommendedName>
    <alternativeName>
        <fullName evidence="7">tRNA(Phe) 7-((3-amino-3-carboxypropyl)-4-demethylwyosine(37)-N(4))-methyltransferase</fullName>
    </alternativeName>
</protein>
<dbReference type="Gene3D" id="2.120.10.80">
    <property type="entry name" value="Kelch-type beta propeller"/>
    <property type="match status" value="1"/>
</dbReference>
<dbReference type="Pfam" id="PF02676">
    <property type="entry name" value="TYW3"/>
    <property type="match status" value="1"/>
</dbReference>
<evidence type="ECO:0000256" key="9">
    <source>
        <dbReference type="SAM" id="MobiDB-lite"/>
    </source>
</evidence>
<dbReference type="SUPFAM" id="SSF117281">
    <property type="entry name" value="Kelch motif"/>
    <property type="match status" value="1"/>
</dbReference>
<comment type="caution">
    <text evidence="11">The sequence shown here is derived from an EMBL/GenBank/DDBJ whole genome shotgun (WGS) entry which is preliminary data.</text>
</comment>
<dbReference type="Gene3D" id="3.30.1960.10">
    <property type="entry name" value="tRNA wybutosine-synthesizing-like"/>
    <property type="match status" value="1"/>
</dbReference>
<dbReference type="PANTHER" id="PTHR48418:SF1">
    <property type="entry name" value="TRNA WYBUTOSINE-SYNTHESIZING PROTEIN 3"/>
    <property type="match status" value="1"/>
</dbReference>
<dbReference type="InterPro" id="IPR003827">
    <property type="entry name" value="tRNA_yW-synthesising"/>
</dbReference>
<dbReference type="AlphaFoldDB" id="A0AAD3GZU9"/>
<keyword evidence="4" id="KW-0808">Transferase</keyword>
<dbReference type="InterPro" id="IPR036602">
    <property type="entry name" value="tRNA_yW-synthesising-like_sf"/>
</dbReference>
<feature type="region of interest" description="Disordered" evidence="9">
    <location>
        <begin position="120"/>
        <end position="151"/>
    </location>
</feature>
<evidence type="ECO:0000256" key="6">
    <source>
        <dbReference type="ARBA" id="ARBA00022694"/>
    </source>
</evidence>
<dbReference type="GO" id="GO:0008033">
    <property type="term" value="P:tRNA processing"/>
    <property type="evidence" value="ECO:0007669"/>
    <property type="project" value="UniProtKB-KW"/>
</dbReference>
<feature type="domain" description="tRNA wybutosine-synthesizing protein" evidence="10">
    <location>
        <begin position="60"/>
        <end position="281"/>
    </location>
</feature>
<dbReference type="GO" id="GO:0003677">
    <property type="term" value="F:DNA binding"/>
    <property type="evidence" value="ECO:0007669"/>
    <property type="project" value="InterPro"/>
</dbReference>
<dbReference type="Proteomes" id="UP001054902">
    <property type="component" value="Unassembled WGS sequence"/>
</dbReference>
<evidence type="ECO:0000256" key="1">
    <source>
        <dbReference type="ARBA" id="ARBA00008569"/>
    </source>
</evidence>
<keyword evidence="12" id="KW-1185">Reference proteome</keyword>
<organism evidence="11 12">
    <name type="scientific">Chaetoceros tenuissimus</name>
    <dbReference type="NCBI Taxonomy" id="426638"/>
    <lineage>
        <taxon>Eukaryota</taxon>
        <taxon>Sar</taxon>
        <taxon>Stramenopiles</taxon>
        <taxon>Ochrophyta</taxon>
        <taxon>Bacillariophyta</taxon>
        <taxon>Coscinodiscophyceae</taxon>
        <taxon>Chaetocerotophycidae</taxon>
        <taxon>Chaetocerotales</taxon>
        <taxon>Chaetocerotaceae</taxon>
        <taxon>Chaetoceros</taxon>
    </lineage>
</organism>
<evidence type="ECO:0000256" key="4">
    <source>
        <dbReference type="ARBA" id="ARBA00022679"/>
    </source>
</evidence>
<keyword evidence="3" id="KW-0489">Methyltransferase</keyword>
<dbReference type="InterPro" id="IPR004321">
    <property type="entry name" value="RAG2"/>
</dbReference>
<dbReference type="EMBL" id="BLLK01000020">
    <property type="protein sequence ID" value="GFH45407.1"/>
    <property type="molecule type" value="Genomic_DNA"/>
</dbReference>
<dbReference type="GO" id="GO:0005634">
    <property type="term" value="C:nucleus"/>
    <property type="evidence" value="ECO:0007669"/>
    <property type="project" value="InterPro"/>
</dbReference>
<comment type="catalytic activity">
    <reaction evidence="8">
        <text>4-demethyl-7-[(3S)-3-amino-3-carboxypropyl]wyosine(37) in tRNA(Phe) + S-adenosyl-L-methionine = 7-[(3S)-3-amino-3-carboxypropyl]wyosine(37) in tRNA(Phe) + S-adenosyl-L-homocysteine + H(+)</text>
        <dbReference type="Rhea" id="RHEA:36635"/>
        <dbReference type="Rhea" id="RHEA-COMP:10378"/>
        <dbReference type="Rhea" id="RHEA-COMP:10379"/>
        <dbReference type="ChEBI" id="CHEBI:15378"/>
        <dbReference type="ChEBI" id="CHEBI:57856"/>
        <dbReference type="ChEBI" id="CHEBI:59789"/>
        <dbReference type="ChEBI" id="CHEBI:73543"/>
        <dbReference type="ChEBI" id="CHEBI:73550"/>
        <dbReference type="EC" id="2.1.1.282"/>
    </reaction>
</comment>
<comment type="similarity">
    <text evidence="1">Belongs to the TYW3 family.</text>
</comment>
<name>A0AAD3GZU9_9STRA</name>
<dbReference type="GO" id="GO:0008168">
    <property type="term" value="F:methyltransferase activity"/>
    <property type="evidence" value="ECO:0007669"/>
    <property type="project" value="UniProtKB-KW"/>
</dbReference>
<dbReference type="GO" id="GO:0006310">
    <property type="term" value="P:DNA recombination"/>
    <property type="evidence" value="ECO:0007669"/>
    <property type="project" value="InterPro"/>
</dbReference>
<evidence type="ECO:0000256" key="3">
    <source>
        <dbReference type="ARBA" id="ARBA00022603"/>
    </source>
</evidence>
<evidence type="ECO:0000256" key="2">
    <source>
        <dbReference type="ARBA" id="ARBA00012750"/>
    </source>
</evidence>
<dbReference type="SUPFAM" id="SSF111278">
    <property type="entry name" value="SSo0622-like"/>
    <property type="match status" value="1"/>
</dbReference>
<evidence type="ECO:0000313" key="12">
    <source>
        <dbReference type="Proteomes" id="UP001054902"/>
    </source>
</evidence>
<proteinExistence type="inferred from homology"/>
<dbReference type="GO" id="GO:0032259">
    <property type="term" value="P:methylation"/>
    <property type="evidence" value="ECO:0007669"/>
    <property type="project" value="UniProtKB-KW"/>
</dbReference>
<reference evidence="11 12" key="1">
    <citation type="journal article" date="2021" name="Sci. Rep.">
        <title>The genome of the diatom Chaetoceros tenuissimus carries an ancient integrated fragment of an extant virus.</title>
        <authorList>
            <person name="Hongo Y."/>
            <person name="Kimura K."/>
            <person name="Takaki Y."/>
            <person name="Yoshida Y."/>
            <person name="Baba S."/>
            <person name="Kobayashi G."/>
            <person name="Nagasaki K."/>
            <person name="Hano T."/>
            <person name="Tomaru Y."/>
        </authorList>
    </citation>
    <scope>NUCLEOTIDE SEQUENCE [LARGE SCALE GENOMIC DNA]</scope>
    <source>
        <strain evidence="11 12">NIES-3715</strain>
    </source>
</reference>
<accession>A0AAD3GZU9</accession>
<sequence>MVSTQQENINPIIEKQRELVPDYFDDTSNSNEDPDGKILPSFGDLKRKTLQSLYGLDKNKDYNHNLLRDRSPKGSVDEPIRSLVDLINAHPSFSTLSSCSGRISLFDPNHYTTLKISNDNSNTGKYRPEEDENVDLDTNMDSNTDTKTGKGYGEWMISSHAQISPRDLIQALDKQSSEKSQHPLMFKHEPLLLHVAASNISRARQLLKIALDLGFRESGTVITPKRITVAIRSHSLSLTVPLASYGRLRPDNTYLEELVSEANDRFVSNEKKLDRLEKKIRETLFQSTKDHGNEGIQMLNCSLKEIPPLNLWGHSSAVIANDNNEENFLVVFGGYGSGPYKEKPSRSDKIYCLNKEGGDFSSWSEIKIDQSNLNEDIVVGGLNMRKTVLPPREGSASCVLPNGILSTSSNVVTLFGGRASPAKPSNELFFISYNIDKKSASVYCPIDVRGDIPAPRWGHSFTTLSGSNGEDIAVLVGGRNEWEITPSVYVLSLCNQLDSCGFYLKWRKIESKLPRFYHTATIFTSFNDGGNSDCILIQGGLSSTKLIPDEATNHSEESYMLKLIFDGSHEISSLSNDAHCIRHTFGGSACKVSPTCMFSCGGLLCNVEGEEMKDQSMRAFQFDPKTQAVKSIPLNIETHTGSGPINFRSMVHHQCSTLNSYDPSCCEIVIVGGGVPTFAFGQSYAKSYLVKISSQEVLPQASLSASTQKQTIQLKTNGEKEGETDVIYISKMMAKETKNILEKHSMLDRNYRMVKASTDAPIDNASSCIAIPVTREGLTAIKSKSSRIDISILGIGRQVVPFSSVVLGRKR</sequence>
<dbReference type="EC" id="2.1.1.282" evidence="2"/>
<keyword evidence="5" id="KW-0949">S-adenosyl-L-methionine</keyword>
<evidence type="ECO:0000256" key="7">
    <source>
        <dbReference type="ARBA" id="ARBA00030554"/>
    </source>
</evidence>
<keyword evidence="6" id="KW-0819">tRNA processing</keyword>
<evidence type="ECO:0000256" key="8">
    <source>
        <dbReference type="ARBA" id="ARBA00049202"/>
    </source>
</evidence>
<dbReference type="PANTHER" id="PTHR48418">
    <property type="entry name" value="TRNA WYBUTOSINE-SYNTHESIZING PROTEIN 3"/>
    <property type="match status" value="1"/>
</dbReference>
<evidence type="ECO:0000256" key="5">
    <source>
        <dbReference type="ARBA" id="ARBA00022691"/>
    </source>
</evidence>
<evidence type="ECO:0000313" key="11">
    <source>
        <dbReference type="EMBL" id="GFH45407.1"/>
    </source>
</evidence>
<gene>
    <name evidence="11" type="ORF">CTEN210_01881</name>
</gene>
<evidence type="ECO:0000259" key="10">
    <source>
        <dbReference type="Pfam" id="PF02676"/>
    </source>
</evidence>
<dbReference type="Pfam" id="PF03089">
    <property type="entry name" value="RAG2"/>
    <property type="match status" value="1"/>
</dbReference>